<dbReference type="GeneID" id="19972464"/>
<accession>W2RWY9</accession>
<feature type="compositionally biased region" description="Basic and acidic residues" evidence="5">
    <location>
        <begin position="680"/>
        <end position="694"/>
    </location>
</feature>
<evidence type="ECO:0000313" key="7">
    <source>
        <dbReference type="EMBL" id="ETN40845.1"/>
    </source>
</evidence>
<feature type="transmembrane region" description="Helical" evidence="6">
    <location>
        <begin position="333"/>
        <end position="352"/>
    </location>
</feature>
<dbReference type="EMBL" id="KB822720">
    <property type="protein sequence ID" value="ETN40845.1"/>
    <property type="molecule type" value="Genomic_DNA"/>
</dbReference>
<dbReference type="AlphaFoldDB" id="W2RWY9"/>
<feature type="transmembrane region" description="Helical" evidence="6">
    <location>
        <begin position="364"/>
        <end position="382"/>
    </location>
</feature>
<keyword evidence="4 6" id="KW-0472">Membrane</keyword>
<feature type="transmembrane region" description="Helical" evidence="6">
    <location>
        <begin position="20"/>
        <end position="39"/>
    </location>
</feature>
<keyword evidence="8" id="KW-1185">Reference proteome</keyword>
<proteinExistence type="predicted"/>
<evidence type="ECO:0000256" key="4">
    <source>
        <dbReference type="ARBA" id="ARBA00023136"/>
    </source>
</evidence>
<dbReference type="InterPro" id="IPR037185">
    <property type="entry name" value="EmrE-like"/>
</dbReference>
<dbReference type="eggNOG" id="KOG2922">
    <property type="taxonomic scope" value="Eukaryota"/>
</dbReference>
<dbReference type="RefSeq" id="XP_008717688.1">
    <property type="nucleotide sequence ID" value="XM_008719466.1"/>
</dbReference>
<feature type="region of interest" description="Disordered" evidence="5">
    <location>
        <begin position="92"/>
        <end position="135"/>
    </location>
</feature>
<feature type="compositionally biased region" description="Polar residues" evidence="5">
    <location>
        <begin position="499"/>
        <end position="509"/>
    </location>
</feature>
<evidence type="ECO:0000256" key="1">
    <source>
        <dbReference type="ARBA" id="ARBA00004477"/>
    </source>
</evidence>
<sequence length="705" mass="76888">MLAFAIVTSEKEHKADWSSLIGIVTAIVGNILISFALNIQRYAHIRLDREFNEKKYGTELGKQSSGQTTVYGTQQEDIAEHRADVNAHAQGLGEPADDRVAHGPDSSDDDDDDTKDLRRSFQSGATLQSTGDDEERRESYLKSPIWWLGIVLMTVGETGNFLAYGFAPASIVSPLGVVALISNCLIAPLMLKERFRKRDFAGVVIAIGGAVTVVLSATQSETKIGPGALWRNYIQRWEFLVYVIITVIGIVALTAASPRYGTRTILVDLGLVGLYGGYTALSTKGVASLLSTSLYKAFTYPIFYPLVLILVGSAIMQIRYLNKALQNFDSTQVIPTQFVMFTLSVIIGSAVLYRDFESFTLQQAIKFVAGCLLTFFGVYLITSQRDIQEGAEKDDYNQATEDETIRLLNEEDQEADERTPLARKRTPQPQPLSSLQTPPMLPSPESSYVPSIAVTPADDSPSPWNQSISDLSTPSKPNSRPKTPLRSQSDQVMHEDSTPFFTPSTSQPLRRTPSAHADIATPTRSRRSTRAVSPPKADPEALAAAADAAPPSTKRKTARDSILSLVPGPLLPPLSSSLSGIVAESLLRGEGAPLAVRNRLRRHRSARHGTMDESQFRRRSEVLPDEENGFGSMLKRHATNVEARYSSPDVSSQLDDGASLKTKRSRLRSLSETFGGLLGSKDKERRKGKGRDDEGGGAGNGAARV</sequence>
<dbReference type="GO" id="GO:0015095">
    <property type="term" value="F:magnesium ion transmembrane transporter activity"/>
    <property type="evidence" value="ECO:0007669"/>
    <property type="project" value="InterPro"/>
</dbReference>
<feature type="compositionally biased region" description="Polar residues" evidence="5">
    <location>
        <begin position="462"/>
        <end position="491"/>
    </location>
</feature>
<feature type="transmembrane region" description="Helical" evidence="6">
    <location>
        <begin position="200"/>
        <end position="219"/>
    </location>
</feature>
<feature type="compositionally biased region" description="Low complexity" evidence="5">
    <location>
        <begin position="530"/>
        <end position="551"/>
    </location>
</feature>
<keyword evidence="3 6" id="KW-1133">Transmembrane helix</keyword>
<dbReference type="Pfam" id="PF05653">
    <property type="entry name" value="Mg_trans_NIPA"/>
    <property type="match status" value="1"/>
</dbReference>
<comment type="subcellular location">
    <subcellularLocation>
        <location evidence="1">Endoplasmic reticulum membrane</location>
        <topology evidence="1">Multi-pass membrane protein</topology>
    </subcellularLocation>
</comment>
<feature type="transmembrane region" description="Helical" evidence="6">
    <location>
        <begin position="239"/>
        <end position="257"/>
    </location>
</feature>
<dbReference type="HOGENOM" id="CLU_012349_2_1_1"/>
<evidence type="ECO:0000313" key="8">
    <source>
        <dbReference type="Proteomes" id="UP000030752"/>
    </source>
</evidence>
<reference evidence="7 8" key="1">
    <citation type="submission" date="2013-03" db="EMBL/GenBank/DDBJ databases">
        <title>The Genome Sequence of Phialophora europaea CBS 101466.</title>
        <authorList>
            <consortium name="The Broad Institute Genomics Platform"/>
            <person name="Cuomo C."/>
            <person name="de Hoog S."/>
            <person name="Gorbushina A."/>
            <person name="Walker B."/>
            <person name="Young S.K."/>
            <person name="Zeng Q."/>
            <person name="Gargeya S."/>
            <person name="Fitzgerald M."/>
            <person name="Haas B."/>
            <person name="Abouelleil A."/>
            <person name="Allen A.W."/>
            <person name="Alvarado L."/>
            <person name="Arachchi H.M."/>
            <person name="Berlin A.M."/>
            <person name="Chapman S.B."/>
            <person name="Gainer-Dewar J."/>
            <person name="Goldberg J."/>
            <person name="Griggs A."/>
            <person name="Gujja S."/>
            <person name="Hansen M."/>
            <person name="Howarth C."/>
            <person name="Imamovic A."/>
            <person name="Ireland A."/>
            <person name="Larimer J."/>
            <person name="McCowan C."/>
            <person name="Murphy C."/>
            <person name="Pearson M."/>
            <person name="Poon T.W."/>
            <person name="Priest M."/>
            <person name="Roberts A."/>
            <person name="Saif S."/>
            <person name="Shea T."/>
            <person name="Sisk P."/>
            <person name="Sykes S."/>
            <person name="Wortman J."/>
            <person name="Nusbaum C."/>
            <person name="Birren B."/>
        </authorList>
    </citation>
    <scope>NUCLEOTIDE SEQUENCE [LARGE SCALE GENOMIC DNA]</scope>
    <source>
        <strain evidence="7 8">CBS 101466</strain>
    </source>
</reference>
<feature type="transmembrane region" description="Helical" evidence="6">
    <location>
        <begin position="145"/>
        <end position="165"/>
    </location>
</feature>
<feature type="region of interest" description="Disordered" evidence="5">
    <location>
        <begin position="406"/>
        <end position="560"/>
    </location>
</feature>
<gene>
    <name evidence="7" type="ORF">HMPREF1541_05125</name>
</gene>
<dbReference type="GO" id="GO:0016020">
    <property type="term" value="C:membrane"/>
    <property type="evidence" value="ECO:0007669"/>
    <property type="project" value="UniProtKB-SubCell"/>
</dbReference>
<keyword evidence="2 6" id="KW-0812">Transmembrane</keyword>
<feature type="compositionally biased region" description="Polar residues" evidence="5">
    <location>
        <begin position="120"/>
        <end position="130"/>
    </location>
</feature>
<dbReference type="InterPro" id="IPR008521">
    <property type="entry name" value="Mg_trans_NIPA"/>
</dbReference>
<organism evidence="7 8">
    <name type="scientific">Cyphellophora europaea (strain CBS 101466)</name>
    <name type="common">Phialophora europaea</name>
    <dbReference type="NCBI Taxonomy" id="1220924"/>
    <lineage>
        <taxon>Eukaryota</taxon>
        <taxon>Fungi</taxon>
        <taxon>Dikarya</taxon>
        <taxon>Ascomycota</taxon>
        <taxon>Pezizomycotina</taxon>
        <taxon>Eurotiomycetes</taxon>
        <taxon>Chaetothyriomycetidae</taxon>
        <taxon>Chaetothyriales</taxon>
        <taxon>Cyphellophoraceae</taxon>
        <taxon>Cyphellophora</taxon>
    </lineage>
</organism>
<feature type="transmembrane region" description="Helical" evidence="6">
    <location>
        <begin position="302"/>
        <end position="321"/>
    </location>
</feature>
<protein>
    <recommendedName>
        <fullName evidence="9">DUF803-domain-containing protein</fullName>
    </recommendedName>
</protein>
<dbReference type="SUPFAM" id="SSF103481">
    <property type="entry name" value="Multidrug resistance efflux transporter EmrE"/>
    <property type="match status" value="1"/>
</dbReference>
<feature type="region of interest" description="Disordered" evidence="5">
    <location>
        <begin position="644"/>
        <end position="705"/>
    </location>
</feature>
<evidence type="ECO:0000256" key="3">
    <source>
        <dbReference type="ARBA" id="ARBA00022989"/>
    </source>
</evidence>
<dbReference type="InParanoid" id="W2RWY9"/>
<dbReference type="Proteomes" id="UP000030752">
    <property type="component" value="Unassembled WGS sequence"/>
</dbReference>
<feature type="compositionally biased region" description="Gly residues" evidence="5">
    <location>
        <begin position="696"/>
        <end position="705"/>
    </location>
</feature>
<feature type="transmembrane region" description="Helical" evidence="6">
    <location>
        <begin position="171"/>
        <end position="191"/>
    </location>
</feature>
<dbReference type="PANTHER" id="PTHR12570">
    <property type="match status" value="1"/>
</dbReference>
<dbReference type="PANTHER" id="PTHR12570:SF65">
    <property type="entry name" value="MAGNESIUM TRANSPORTER NIPA9-RELATED"/>
    <property type="match status" value="1"/>
</dbReference>
<dbReference type="OrthoDB" id="165382at2759"/>
<evidence type="ECO:0008006" key="9">
    <source>
        <dbReference type="Google" id="ProtNLM"/>
    </source>
</evidence>
<evidence type="ECO:0000256" key="2">
    <source>
        <dbReference type="ARBA" id="ARBA00022692"/>
    </source>
</evidence>
<evidence type="ECO:0000256" key="6">
    <source>
        <dbReference type="SAM" id="Phobius"/>
    </source>
</evidence>
<evidence type="ECO:0000256" key="5">
    <source>
        <dbReference type="SAM" id="MobiDB-lite"/>
    </source>
</evidence>
<dbReference type="VEuPathDB" id="FungiDB:HMPREF1541_05125"/>
<name>W2RWY9_CYPE1</name>